<comment type="pathway">
    <text evidence="2 12">Amino-acid biosynthesis; L-isoleucine biosynthesis; L-isoleucine from 2-oxobutanoate: step 4/4.</text>
</comment>
<dbReference type="InterPro" id="IPR005785">
    <property type="entry name" value="B_amino_transI"/>
</dbReference>
<comment type="cofactor">
    <cofactor evidence="1 12">
        <name>pyridoxal 5'-phosphate</name>
        <dbReference type="ChEBI" id="CHEBI:597326"/>
    </cofactor>
</comment>
<dbReference type="Proteomes" id="UP000238180">
    <property type="component" value="Unassembled WGS sequence"/>
</dbReference>
<keyword evidence="7 12" id="KW-0808">Transferase</keyword>
<dbReference type="FunFam" id="3.20.10.10:FF:000002">
    <property type="entry name" value="D-alanine aminotransferase"/>
    <property type="match status" value="1"/>
</dbReference>
<evidence type="ECO:0000256" key="9">
    <source>
        <dbReference type="ARBA" id="ARBA00048212"/>
    </source>
</evidence>
<dbReference type="InterPro" id="IPR043132">
    <property type="entry name" value="BCAT-like_C"/>
</dbReference>
<dbReference type="UniPathway" id="UPA00047">
    <property type="reaction ID" value="UER00058"/>
</dbReference>
<evidence type="ECO:0000256" key="2">
    <source>
        <dbReference type="ARBA" id="ARBA00004824"/>
    </source>
</evidence>
<comment type="pathway">
    <text evidence="4 12">Amino-acid biosynthesis; L-leucine biosynthesis; L-leucine from 3-methyl-2-oxobutanoate: step 4/4.</text>
</comment>
<evidence type="ECO:0000313" key="13">
    <source>
        <dbReference type="EMBL" id="SPE76467.1"/>
    </source>
</evidence>
<reference evidence="13 14" key="1">
    <citation type="submission" date="2018-02" db="EMBL/GenBank/DDBJ databases">
        <authorList>
            <person name="Cohen D.B."/>
            <person name="Kent A.D."/>
        </authorList>
    </citation>
    <scope>NUCLEOTIDE SEQUENCE [LARGE SCALE GENOMIC DNA]</scope>
    <source>
        <strain evidence="13">CIP109753</strain>
    </source>
</reference>
<dbReference type="InterPro" id="IPR043131">
    <property type="entry name" value="BCAT-like_N"/>
</dbReference>
<evidence type="ECO:0000256" key="10">
    <source>
        <dbReference type="ARBA" id="ARBA00048798"/>
    </source>
</evidence>
<dbReference type="InterPro" id="IPR036038">
    <property type="entry name" value="Aminotransferase-like"/>
</dbReference>
<dbReference type="GO" id="GO:0009099">
    <property type="term" value="P:L-valine biosynthetic process"/>
    <property type="evidence" value="ECO:0007669"/>
    <property type="project" value="UniProtKB-UniPathway"/>
</dbReference>
<dbReference type="PANTHER" id="PTHR42743:SF11">
    <property type="entry name" value="AMINODEOXYCHORISMATE LYASE"/>
    <property type="match status" value="1"/>
</dbReference>
<comment type="catalytic activity">
    <reaction evidence="10 12">
        <text>L-isoleucine + 2-oxoglutarate = (S)-3-methyl-2-oxopentanoate + L-glutamate</text>
        <dbReference type="Rhea" id="RHEA:24801"/>
        <dbReference type="ChEBI" id="CHEBI:16810"/>
        <dbReference type="ChEBI" id="CHEBI:29985"/>
        <dbReference type="ChEBI" id="CHEBI:35146"/>
        <dbReference type="ChEBI" id="CHEBI:58045"/>
        <dbReference type="EC" id="2.6.1.42"/>
    </reaction>
</comment>
<comment type="pathway">
    <text evidence="3 12">Amino-acid biosynthesis; L-valine biosynthesis; L-valine from pyruvate: step 4/4.</text>
</comment>
<dbReference type="UniPathway" id="UPA00049">
    <property type="reaction ID" value="UER00062"/>
</dbReference>
<gene>
    <name evidence="13" type="primary">ilvE_1</name>
    <name evidence="12" type="synonym">ilvE</name>
    <name evidence="13" type="ORF">FLACOL_00448</name>
</gene>
<dbReference type="Pfam" id="PF01063">
    <property type="entry name" value="Aminotran_4"/>
    <property type="match status" value="1"/>
</dbReference>
<dbReference type="RefSeq" id="WP_105195438.1">
    <property type="nucleotide sequence ID" value="NZ_OLKH01000059.1"/>
</dbReference>
<comment type="catalytic activity">
    <reaction evidence="9 12">
        <text>L-valine + 2-oxoglutarate = 3-methyl-2-oxobutanoate + L-glutamate</text>
        <dbReference type="Rhea" id="RHEA:24813"/>
        <dbReference type="ChEBI" id="CHEBI:11851"/>
        <dbReference type="ChEBI" id="CHEBI:16810"/>
        <dbReference type="ChEBI" id="CHEBI:29985"/>
        <dbReference type="ChEBI" id="CHEBI:57762"/>
        <dbReference type="EC" id="2.6.1.42"/>
    </reaction>
</comment>
<dbReference type="EMBL" id="OLKH01000059">
    <property type="protein sequence ID" value="SPE76467.1"/>
    <property type="molecule type" value="Genomic_DNA"/>
</dbReference>
<dbReference type="EC" id="2.6.1.42" evidence="12"/>
<dbReference type="Gene3D" id="3.20.10.10">
    <property type="entry name" value="D-amino Acid Aminotransferase, subunit A, domain 2"/>
    <property type="match status" value="1"/>
</dbReference>
<accession>A0A2N9P7Z1</accession>
<name>A0A2N9P7Z1_9FLAO</name>
<evidence type="ECO:0000256" key="7">
    <source>
        <dbReference type="ARBA" id="ARBA00022679"/>
    </source>
</evidence>
<evidence type="ECO:0000256" key="6">
    <source>
        <dbReference type="ARBA" id="ARBA00022576"/>
    </source>
</evidence>
<keyword evidence="6 12" id="KW-0032">Aminotransferase</keyword>
<evidence type="ECO:0000256" key="8">
    <source>
        <dbReference type="ARBA" id="ARBA00022898"/>
    </source>
</evidence>
<evidence type="ECO:0000256" key="4">
    <source>
        <dbReference type="ARBA" id="ARBA00005072"/>
    </source>
</evidence>
<evidence type="ECO:0000256" key="12">
    <source>
        <dbReference type="RuleBase" id="RU364094"/>
    </source>
</evidence>
<dbReference type="UniPathway" id="UPA00048">
    <property type="reaction ID" value="UER00073"/>
</dbReference>
<dbReference type="NCBIfam" id="TIGR01122">
    <property type="entry name" value="ilvE_I"/>
    <property type="match status" value="1"/>
</dbReference>
<dbReference type="NCBIfam" id="NF005146">
    <property type="entry name" value="PRK06606.1"/>
    <property type="match status" value="1"/>
</dbReference>
<dbReference type="GO" id="GO:0052654">
    <property type="term" value="F:L-leucine-2-oxoglutarate transaminase activity"/>
    <property type="evidence" value="ECO:0007669"/>
    <property type="project" value="RHEA"/>
</dbReference>
<evidence type="ECO:0000256" key="5">
    <source>
        <dbReference type="ARBA" id="ARBA00009320"/>
    </source>
</evidence>
<keyword evidence="12" id="KW-0028">Amino-acid biosynthesis</keyword>
<dbReference type="Gene3D" id="3.30.470.10">
    <property type="match status" value="1"/>
</dbReference>
<comment type="function">
    <text evidence="12">Acts on leucine, isoleucine and valine.</text>
</comment>
<dbReference type="PANTHER" id="PTHR42743">
    <property type="entry name" value="AMINO-ACID AMINOTRANSFERASE"/>
    <property type="match status" value="1"/>
</dbReference>
<dbReference type="InterPro" id="IPR001544">
    <property type="entry name" value="Aminotrans_IV"/>
</dbReference>
<dbReference type="GO" id="GO:0052656">
    <property type="term" value="F:L-isoleucine-2-oxoglutarate transaminase activity"/>
    <property type="evidence" value="ECO:0007669"/>
    <property type="project" value="RHEA"/>
</dbReference>
<organism evidence="13 14">
    <name type="scientific">Flavobacterium columnare</name>
    <dbReference type="NCBI Taxonomy" id="996"/>
    <lineage>
        <taxon>Bacteria</taxon>
        <taxon>Pseudomonadati</taxon>
        <taxon>Bacteroidota</taxon>
        <taxon>Flavobacteriia</taxon>
        <taxon>Flavobacteriales</taxon>
        <taxon>Flavobacteriaceae</taxon>
        <taxon>Flavobacterium</taxon>
    </lineage>
</organism>
<dbReference type="InterPro" id="IPR050571">
    <property type="entry name" value="Class-IV_PLP-Dep_Aminotrnsfr"/>
</dbReference>
<dbReference type="GO" id="GO:0052655">
    <property type="term" value="F:L-valine-2-oxoglutarate transaminase activity"/>
    <property type="evidence" value="ECO:0007669"/>
    <property type="project" value="RHEA"/>
</dbReference>
<dbReference type="AlphaFoldDB" id="A0A2N9P7Z1"/>
<dbReference type="GO" id="GO:0009097">
    <property type="term" value="P:isoleucine biosynthetic process"/>
    <property type="evidence" value="ECO:0007669"/>
    <property type="project" value="UniProtKB-UniPathway"/>
</dbReference>
<proteinExistence type="inferred from homology"/>
<dbReference type="GO" id="GO:0009098">
    <property type="term" value="P:L-leucine biosynthetic process"/>
    <property type="evidence" value="ECO:0007669"/>
    <property type="project" value="UniProtKB-UniPathway"/>
</dbReference>
<comment type="catalytic activity">
    <reaction evidence="11 12">
        <text>L-leucine + 2-oxoglutarate = 4-methyl-2-oxopentanoate + L-glutamate</text>
        <dbReference type="Rhea" id="RHEA:18321"/>
        <dbReference type="ChEBI" id="CHEBI:16810"/>
        <dbReference type="ChEBI" id="CHEBI:17865"/>
        <dbReference type="ChEBI" id="CHEBI:29985"/>
        <dbReference type="ChEBI" id="CHEBI:57427"/>
        <dbReference type="EC" id="2.6.1.42"/>
    </reaction>
</comment>
<evidence type="ECO:0000256" key="1">
    <source>
        <dbReference type="ARBA" id="ARBA00001933"/>
    </source>
</evidence>
<keyword evidence="12" id="KW-0100">Branched-chain amino acid biosynthesis</keyword>
<comment type="similarity">
    <text evidence="5 12">Belongs to the class-IV pyridoxal-phosphate-dependent aminotransferase family.</text>
</comment>
<evidence type="ECO:0000313" key="14">
    <source>
        <dbReference type="Proteomes" id="UP000238180"/>
    </source>
</evidence>
<keyword evidence="8 12" id="KW-0663">Pyridoxal phosphate</keyword>
<evidence type="ECO:0000256" key="11">
    <source>
        <dbReference type="ARBA" id="ARBA00049229"/>
    </source>
</evidence>
<protein>
    <recommendedName>
        <fullName evidence="12">Branched-chain-amino-acid aminotransferase</fullName>
        <shortName evidence="12">BCAT</shortName>
        <ecNumber evidence="12">2.6.1.42</ecNumber>
    </recommendedName>
</protein>
<evidence type="ECO:0000256" key="3">
    <source>
        <dbReference type="ARBA" id="ARBA00004931"/>
    </source>
</evidence>
<sequence length="304" mass="34589">MEKITPTNNLYYNENHTLYLNGEFLKSEKTYSDLYGQTLHYGYGVFEGIRAYNTTNGTKIFKSNEHYERLKKSCELINIPFEFDITELTQKTYELLEQNNFRDAYIRPLVFCSPNMGLSTPNHVSLMICAWEWGAYLGEKRLNLGVSSFCRPHPRSTQIEAKVCGHYVNSILASSEAKAKGFDEALLLDSDGFLAEGPGANLFFEKNNKLYTPQLGNILPGITRATVIALCKELDIEVIEGLYLQEELEKADSAFLCGTAAEIIGIDSLNHKRFPLEWEKTLGRKIQKAYKDLVTEKNYSLEVK</sequence>
<dbReference type="SUPFAM" id="SSF56752">
    <property type="entry name" value="D-aminoacid aminotransferase-like PLP-dependent enzymes"/>
    <property type="match status" value="1"/>
</dbReference>